<evidence type="ECO:0000259" key="7">
    <source>
        <dbReference type="PROSITE" id="PS50006"/>
    </source>
</evidence>
<sequence length="803" mass="89195">MWILECDGDLFRGKKRWLKPGSTYLFGRTKPPDASVTAKDLLDSYVIEDKTVSRKHLIISISEVEGGSATELDARAKILLTDQSKIGTTLDGQKFKDASVELAKHEHVVQLGNYQQKLRIKWLPVVLTPASLRKNSDEVLRERVERFDIKISLDYDTTQTTHVIAAKRNLPRCLQALVAAKHLVTEGFVDALAQAASTSALEEDFENNFPDTAKFVPPAGKEPNPRPDSFIAPNPGRMDVFSGYTFIFCDQAQFETLRDIVNGGSGKAQLYEFQEAQTTVNDFVTYAKGLGGKLVVVRAPRGKDGDDAWKVNIGRDIELALDQRSIEQNEFLDAILMNDAKPLKTPLQEEIVIDSSAPPRPELSASTRLQRSIQESQVPQRERQTTSAASALVGTSADAATKPESPAARRKTYRAPYKSRFAGFDDFDPSRLPKANADADDIDESMPVNDPPIQESVAASGASQIVSQRARPNQPATSNSRKRPASPDPIDEEAFLDEIVPAATELKRRKLEQQRRTGAGAEVGPVANAPPPKPKSELAKATEKVQKVRKKLEEKGELDILGIARNRRVKQEEEADRKEEQLQEAMAGMAGMTVSQMKECAVIEEMDVLPQRERDSVVGAKAGEQSERWDERWNGRKNFKRFRKIRKGDNQDDPLPRPSTVIVGLEVAKTNDNGTGDEYWLEPNNTSRESRSPDLFFNTTQRTTQRTSQNVTQRGNTGRSQASGEQGRKRGSAGKSRVVQEEDDEEPVDDDLTFASKRKAAGPPQGAEKQATKRRTIGKSRRDDDDDGDGSGDDLKFRFRKKK</sequence>
<keyword evidence="4" id="KW-0539">Nucleus</keyword>
<feature type="compositionally biased region" description="Basic and acidic residues" evidence="6">
    <location>
        <begin position="624"/>
        <end position="634"/>
    </location>
</feature>
<comment type="subcellular location">
    <subcellularLocation>
        <location evidence="1">Nucleus</location>
    </subcellularLocation>
</comment>
<keyword evidence="2" id="KW-0227">DNA damage</keyword>
<evidence type="ECO:0000313" key="8">
    <source>
        <dbReference type="EMBL" id="KAF2102425.1"/>
    </source>
</evidence>
<evidence type="ECO:0000256" key="2">
    <source>
        <dbReference type="ARBA" id="ARBA00022763"/>
    </source>
</evidence>
<feature type="compositionally biased region" description="Polar residues" evidence="6">
    <location>
        <begin position="461"/>
        <end position="479"/>
    </location>
</feature>
<evidence type="ECO:0000256" key="1">
    <source>
        <dbReference type="ARBA" id="ARBA00004123"/>
    </source>
</evidence>
<dbReference type="GO" id="GO:0000724">
    <property type="term" value="P:double-strand break repair via homologous recombination"/>
    <property type="evidence" value="ECO:0007669"/>
    <property type="project" value="TreeGrafter"/>
</dbReference>
<dbReference type="InterPro" id="IPR040227">
    <property type="entry name" value="Nibrin-rel"/>
</dbReference>
<keyword evidence="9" id="KW-1185">Reference proteome</keyword>
<dbReference type="GO" id="GO:0007095">
    <property type="term" value="P:mitotic G2 DNA damage checkpoint signaling"/>
    <property type="evidence" value="ECO:0007669"/>
    <property type="project" value="InterPro"/>
</dbReference>
<evidence type="ECO:0000256" key="4">
    <source>
        <dbReference type="ARBA" id="ARBA00023242"/>
    </source>
</evidence>
<reference evidence="8" key="1">
    <citation type="journal article" date="2020" name="Stud. Mycol.">
        <title>101 Dothideomycetes genomes: a test case for predicting lifestyles and emergence of pathogens.</title>
        <authorList>
            <person name="Haridas S."/>
            <person name="Albert R."/>
            <person name="Binder M."/>
            <person name="Bloem J."/>
            <person name="Labutti K."/>
            <person name="Salamov A."/>
            <person name="Andreopoulos B."/>
            <person name="Baker S."/>
            <person name="Barry K."/>
            <person name="Bills G."/>
            <person name="Bluhm B."/>
            <person name="Cannon C."/>
            <person name="Castanera R."/>
            <person name="Culley D."/>
            <person name="Daum C."/>
            <person name="Ezra D."/>
            <person name="Gonzalez J."/>
            <person name="Henrissat B."/>
            <person name="Kuo A."/>
            <person name="Liang C."/>
            <person name="Lipzen A."/>
            <person name="Lutzoni F."/>
            <person name="Magnuson J."/>
            <person name="Mondo S."/>
            <person name="Nolan M."/>
            <person name="Ohm R."/>
            <person name="Pangilinan J."/>
            <person name="Park H.-J."/>
            <person name="Ramirez L."/>
            <person name="Alfaro M."/>
            <person name="Sun H."/>
            <person name="Tritt A."/>
            <person name="Yoshinaga Y."/>
            <person name="Zwiers L.-H."/>
            <person name="Turgeon B."/>
            <person name="Goodwin S."/>
            <person name="Spatafora J."/>
            <person name="Crous P."/>
            <person name="Grigoriev I."/>
        </authorList>
    </citation>
    <scope>NUCLEOTIDE SEQUENCE</scope>
    <source>
        <strain evidence="8">CBS 133067</strain>
    </source>
</reference>
<feature type="compositionally biased region" description="Polar residues" evidence="6">
    <location>
        <begin position="715"/>
        <end position="724"/>
    </location>
</feature>
<feature type="compositionally biased region" description="Low complexity" evidence="6">
    <location>
        <begin position="699"/>
        <end position="714"/>
    </location>
</feature>
<dbReference type="EMBL" id="ML978122">
    <property type="protein sequence ID" value="KAF2102425.1"/>
    <property type="molecule type" value="Genomic_DNA"/>
</dbReference>
<feature type="domain" description="FHA" evidence="7">
    <location>
        <begin position="24"/>
        <end position="95"/>
    </location>
</feature>
<dbReference type="GO" id="GO:0003684">
    <property type="term" value="F:damaged DNA binding"/>
    <property type="evidence" value="ECO:0007669"/>
    <property type="project" value="TreeGrafter"/>
</dbReference>
<dbReference type="PANTHER" id="PTHR12162">
    <property type="entry name" value="NIBRIN-RELATED"/>
    <property type="match status" value="1"/>
</dbReference>
<organism evidence="8 9">
    <name type="scientific">Rhizodiscina lignyota</name>
    <dbReference type="NCBI Taxonomy" id="1504668"/>
    <lineage>
        <taxon>Eukaryota</taxon>
        <taxon>Fungi</taxon>
        <taxon>Dikarya</taxon>
        <taxon>Ascomycota</taxon>
        <taxon>Pezizomycotina</taxon>
        <taxon>Dothideomycetes</taxon>
        <taxon>Pleosporomycetidae</taxon>
        <taxon>Aulographales</taxon>
        <taxon>Rhizodiscinaceae</taxon>
        <taxon>Rhizodiscina</taxon>
    </lineage>
</organism>
<feature type="region of interest" description="Disordered" evidence="6">
    <location>
        <begin position="351"/>
        <end position="495"/>
    </location>
</feature>
<feature type="compositionally biased region" description="Acidic residues" evidence="6">
    <location>
        <begin position="741"/>
        <end position="752"/>
    </location>
</feature>
<protein>
    <recommendedName>
        <fullName evidence="7">FHA domain-containing protein</fullName>
    </recommendedName>
</protein>
<accession>A0A9P4IIY7</accession>
<dbReference type="PANTHER" id="PTHR12162:SF0">
    <property type="entry name" value="NIBRIN"/>
    <property type="match status" value="1"/>
</dbReference>
<dbReference type="OrthoDB" id="552194at2759"/>
<dbReference type="Gene3D" id="2.60.200.20">
    <property type="match status" value="1"/>
</dbReference>
<dbReference type="InterPro" id="IPR043014">
    <property type="entry name" value="Nibrin_BRCT2_sf"/>
</dbReference>
<dbReference type="PROSITE" id="PS50006">
    <property type="entry name" value="FHA_DOMAIN"/>
    <property type="match status" value="1"/>
</dbReference>
<comment type="caution">
    <text evidence="8">The sequence shown here is derived from an EMBL/GenBank/DDBJ whole genome shotgun (WGS) entry which is preliminary data.</text>
</comment>
<comment type="similarity">
    <text evidence="5">Belongs to the Nibrin family.</text>
</comment>
<gene>
    <name evidence="8" type="ORF">NA57DRAFT_52004</name>
</gene>
<evidence type="ECO:0000256" key="3">
    <source>
        <dbReference type="ARBA" id="ARBA00023204"/>
    </source>
</evidence>
<feature type="region of interest" description="Disordered" evidence="6">
    <location>
        <begin position="509"/>
        <end position="541"/>
    </location>
</feature>
<dbReference type="SUPFAM" id="SSF49879">
    <property type="entry name" value="SMAD/FHA domain"/>
    <property type="match status" value="1"/>
</dbReference>
<evidence type="ECO:0000256" key="6">
    <source>
        <dbReference type="SAM" id="MobiDB-lite"/>
    </source>
</evidence>
<dbReference type="AlphaFoldDB" id="A0A9P4IIY7"/>
<evidence type="ECO:0000313" key="9">
    <source>
        <dbReference type="Proteomes" id="UP000799772"/>
    </source>
</evidence>
<feature type="compositionally biased region" description="Basic residues" evidence="6">
    <location>
        <begin position="635"/>
        <end position="646"/>
    </location>
</feature>
<name>A0A9P4IIY7_9PEZI</name>
<dbReference type="Pfam" id="PF00498">
    <property type="entry name" value="FHA"/>
    <property type="match status" value="1"/>
</dbReference>
<feature type="region of interest" description="Disordered" evidence="6">
    <location>
        <begin position="614"/>
        <end position="803"/>
    </location>
</feature>
<dbReference type="InterPro" id="IPR000253">
    <property type="entry name" value="FHA_dom"/>
</dbReference>
<dbReference type="Gene3D" id="3.40.50.10980">
    <property type="entry name" value="Nibrin, BRCT2 domain"/>
    <property type="match status" value="1"/>
</dbReference>
<dbReference type="InterPro" id="IPR032429">
    <property type="entry name" value="Nibrin_BRCT2"/>
</dbReference>
<keyword evidence="3" id="KW-0234">DNA repair</keyword>
<dbReference type="SMART" id="SM00240">
    <property type="entry name" value="FHA"/>
    <property type="match status" value="1"/>
</dbReference>
<feature type="compositionally biased region" description="Polar residues" evidence="6">
    <location>
        <begin position="364"/>
        <end position="389"/>
    </location>
</feature>
<dbReference type="InterPro" id="IPR008984">
    <property type="entry name" value="SMAD_FHA_dom_sf"/>
</dbReference>
<dbReference type="GO" id="GO:0030870">
    <property type="term" value="C:Mre11 complex"/>
    <property type="evidence" value="ECO:0007669"/>
    <property type="project" value="InterPro"/>
</dbReference>
<dbReference type="Proteomes" id="UP000799772">
    <property type="component" value="Unassembled WGS sequence"/>
</dbReference>
<proteinExistence type="inferred from homology"/>
<evidence type="ECO:0000256" key="5">
    <source>
        <dbReference type="ARBA" id="ARBA00044757"/>
    </source>
</evidence>
<dbReference type="Pfam" id="PF16508">
    <property type="entry name" value="NIBRIN_BRCT_II"/>
    <property type="match status" value="1"/>
</dbReference>